<proteinExistence type="predicted"/>
<evidence type="ECO:0000256" key="4">
    <source>
        <dbReference type="ARBA" id="ARBA00023163"/>
    </source>
</evidence>
<keyword evidence="4" id="KW-0804">Transcription</keyword>
<dbReference type="GO" id="GO:0006351">
    <property type="term" value="P:DNA-templated transcription"/>
    <property type="evidence" value="ECO:0007669"/>
    <property type="project" value="InterPro"/>
</dbReference>
<name>A0A0D1YJ07_9EURO</name>
<dbReference type="PANTHER" id="PTHR31668">
    <property type="entry name" value="GLUCOSE TRANSPORT TRANSCRIPTION REGULATOR RGT1-RELATED-RELATED"/>
    <property type="match status" value="1"/>
</dbReference>
<sequence length="648" mass="72542">MTTLSKPDRPCDACRRRKIRCLVESGGDCALCRSHGQSCTFIEGPPKKKRKQSDVVSPVGVVGVSPEARSHQESPHDYSAYPEAPSLLRQTLGHQHFRTNIYIGATSGPSRVLLDLTERSPHGQYHAGPLDSEVRRVGNDGYFLILPDEQAVIDEQLETLDKIEALIRPHGPALVDLFFRIVHPSFPILHKDVFLEKHGRSYRELAPACLSAVYMLALNWWSYSIELAHLTKPNIGELEKLVPALMVYNKISKVSDIQAGLLLLQRPKRDSWRLTAQLVAMAEDVGLHRDCTDWQIPDWEKGARKRTAWALFIQDKWGALVHGRPSHIKADNWEVLPLDLSDFPENIEDEDAEQGSSEVEKGILIFMHLASLTQILSEIIDDLFTLKAAKNQRSTFDLLQAVKPLQLQLKSWYSQLPSCLAFDSTQPRKLSATGHLYLAYLTAEATLHRAILESEMRDALELSLRKITRDAAIMRFKSVIDFLKRLKPEHMQGFWHSASEPCLAIISTFALVLLATSRDPSETKDIFSQIAEFRWLLNINGPSADFMKHAVDLLQANASFLSSYRPRKDVKGINGTSPESEETTPHSVGRGRLAHQSGAGGNEGGTAYTPAIDALQDSGRHHQLSPSLLGAGLDQYWFYDINDFGQPT</sequence>
<dbReference type="CDD" id="cd00067">
    <property type="entry name" value="GAL4"/>
    <property type="match status" value="1"/>
</dbReference>
<dbReference type="PROSITE" id="PS50048">
    <property type="entry name" value="ZN2_CY6_FUNGAL_2"/>
    <property type="match status" value="1"/>
</dbReference>
<keyword evidence="3" id="KW-0238">DNA-binding</keyword>
<dbReference type="GO" id="GO:0001080">
    <property type="term" value="P:nitrogen catabolite activation of transcription from RNA polymerase II promoter"/>
    <property type="evidence" value="ECO:0007669"/>
    <property type="project" value="TreeGrafter"/>
</dbReference>
<dbReference type="InterPro" id="IPR050797">
    <property type="entry name" value="Carb_Metab_Trans_Reg"/>
</dbReference>
<feature type="region of interest" description="Disordered" evidence="6">
    <location>
        <begin position="571"/>
        <end position="607"/>
    </location>
</feature>
<organism evidence="8 9">
    <name type="scientific">Exophiala sideris</name>
    <dbReference type="NCBI Taxonomy" id="1016849"/>
    <lineage>
        <taxon>Eukaryota</taxon>
        <taxon>Fungi</taxon>
        <taxon>Dikarya</taxon>
        <taxon>Ascomycota</taxon>
        <taxon>Pezizomycotina</taxon>
        <taxon>Eurotiomycetes</taxon>
        <taxon>Chaetothyriomycetidae</taxon>
        <taxon>Chaetothyriales</taxon>
        <taxon>Herpotrichiellaceae</taxon>
        <taxon>Exophiala</taxon>
    </lineage>
</organism>
<gene>
    <name evidence="8" type="ORF">PV11_08434</name>
</gene>
<dbReference type="OrthoDB" id="2264294at2759"/>
<accession>A0A0D1YJ07</accession>
<evidence type="ECO:0000256" key="3">
    <source>
        <dbReference type="ARBA" id="ARBA00023125"/>
    </source>
</evidence>
<dbReference type="Pfam" id="PF00172">
    <property type="entry name" value="Zn_clus"/>
    <property type="match status" value="1"/>
</dbReference>
<dbReference type="HOGENOM" id="CLU_006632_1_1_1"/>
<dbReference type="Proteomes" id="UP000053599">
    <property type="component" value="Unassembled WGS sequence"/>
</dbReference>
<dbReference type="Gene3D" id="4.10.240.10">
    <property type="entry name" value="Zn(2)-C6 fungal-type DNA-binding domain"/>
    <property type="match status" value="1"/>
</dbReference>
<dbReference type="PROSITE" id="PS00463">
    <property type="entry name" value="ZN2_CY6_FUNGAL_1"/>
    <property type="match status" value="1"/>
</dbReference>
<dbReference type="CDD" id="cd12148">
    <property type="entry name" value="fungal_TF_MHR"/>
    <property type="match status" value="1"/>
</dbReference>
<reference evidence="8 9" key="1">
    <citation type="submission" date="2015-01" db="EMBL/GenBank/DDBJ databases">
        <title>The Genome Sequence of Exophiala sideris CBS121828.</title>
        <authorList>
            <consortium name="The Broad Institute Genomics Platform"/>
            <person name="Cuomo C."/>
            <person name="de Hoog S."/>
            <person name="Gorbushina A."/>
            <person name="Stielow B."/>
            <person name="Teixiera M."/>
            <person name="Abouelleil A."/>
            <person name="Chapman S.B."/>
            <person name="Priest M."/>
            <person name="Young S.K."/>
            <person name="Wortman J."/>
            <person name="Nusbaum C."/>
            <person name="Birren B."/>
        </authorList>
    </citation>
    <scope>NUCLEOTIDE SEQUENCE [LARGE SCALE GENOMIC DNA]</scope>
    <source>
        <strain evidence="8 9">CBS 121828</strain>
    </source>
</reference>
<dbReference type="InterPro" id="IPR036864">
    <property type="entry name" value="Zn2-C6_fun-type_DNA-bd_sf"/>
</dbReference>
<dbReference type="InterPro" id="IPR001138">
    <property type="entry name" value="Zn2Cys6_DnaBD"/>
</dbReference>
<keyword evidence="2" id="KW-0805">Transcription regulation</keyword>
<dbReference type="GO" id="GO:0000981">
    <property type="term" value="F:DNA-binding transcription factor activity, RNA polymerase II-specific"/>
    <property type="evidence" value="ECO:0007669"/>
    <property type="project" value="InterPro"/>
</dbReference>
<evidence type="ECO:0000256" key="6">
    <source>
        <dbReference type="SAM" id="MobiDB-lite"/>
    </source>
</evidence>
<evidence type="ECO:0000259" key="7">
    <source>
        <dbReference type="PROSITE" id="PS50048"/>
    </source>
</evidence>
<dbReference type="GO" id="GO:0003677">
    <property type="term" value="F:DNA binding"/>
    <property type="evidence" value="ECO:0007669"/>
    <property type="project" value="UniProtKB-KW"/>
</dbReference>
<dbReference type="GO" id="GO:0005634">
    <property type="term" value="C:nucleus"/>
    <property type="evidence" value="ECO:0007669"/>
    <property type="project" value="TreeGrafter"/>
</dbReference>
<dbReference type="SMART" id="SM00066">
    <property type="entry name" value="GAL4"/>
    <property type="match status" value="1"/>
</dbReference>
<feature type="domain" description="Zn(2)-C6 fungal-type" evidence="7">
    <location>
        <begin position="10"/>
        <end position="41"/>
    </location>
</feature>
<evidence type="ECO:0000313" key="8">
    <source>
        <dbReference type="EMBL" id="KIV80979.1"/>
    </source>
</evidence>
<dbReference type="InterPro" id="IPR007219">
    <property type="entry name" value="XnlR_reg_dom"/>
</dbReference>
<dbReference type="SUPFAM" id="SSF57701">
    <property type="entry name" value="Zn2/Cys6 DNA-binding domain"/>
    <property type="match status" value="1"/>
</dbReference>
<dbReference type="EMBL" id="KN846953">
    <property type="protein sequence ID" value="KIV80979.1"/>
    <property type="molecule type" value="Genomic_DNA"/>
</dbReference>
<dbReference type="Pfam" id="PF04082">
    <property type="entry name" value="Fungal_trans"/>
    <property type="match status" value="1"/>
</dbReference>
<dbReference type="GO" id="GO:0008270">
    <property type="term" value="F:zinc ion binding"/>
    <property type="evidence" value="ECO:0007669"/>
    <property type="project" value="InterPro"/>
</dbReference>
<keyword evidence="5" id="KW-0539">Nucleus</keyword>
<keyword evidence="1" id="KW-0479">Metal-binding</keyword>
<dbReference type="STRING" id="1016849.A0A0D1YJ07"/>
<dbReference type="SMART" id="SM00906">
    <property type="entry name" value="Fungal_trans"/>
    <property type="match status" value="1"/>
</dbReference>
<dbReference type="PANTHER" id="PTHR31668:SF4">
    <property type="entry name" value="TRANSCRIPTIONAL ACTIVATOR PROTEIN DAL81"/>
    <property type="match status" value="1"/>
</dbReference>
<evidence type="ECO:0000256" key="5">
    <source>
        <dbReference type="ARBA" id="ARBA00023242"/>
    </source>
</evidence>
<evidence type="ECO:0000256" key="2">
    <source>
        <dbReference type="ARBA" id="ARBA00023015"/>
    </source>
</evidence>
<evidence type="ECO:0000256" key="1">
    <source>
        <dbReference type="ARBA" id="ARBA00022723"/>
    </source>
</evidence>
<evidence type="ECO:0000313" key="9">
    <source>
        <dbReference type="Proteomes" id="UP000053599"/>
    </source>
</evidence>
<protein>
    <recommendedName>
        <fullName evidence="7">Zn(2)-C6 fungal-type domain-containing protein</fullName>
    </recommendedName>
</protein>
<dbReference type="AlphaFoldDB" id="A0A0D1YJ07"/>